<accession>A0A6C0J1M6</accession>
<dbReference type="AlphaFoldDB" id="A0A6C0J1M6"/>
<name>A0A6C0J1M6_9ZZZZ</name>
<proteinExistence type="predicted"/>
<evidence type="ECO:0000313" key="1">
    <source>
        <dbReference type="EMBL" id="QHT99558.1"/>
    </source>
</evidence>
<sequence>MQNILAKILDEHKWYLEHACELASVLKKA</sequence>
<reference evidence="1" key="1">
    <citation type="journal article" date="2020" name="Nature">
        <title>Giant virus diversity and host interactions through global metagenomics.</title>
        <authorList>
            <person name="Schulz F."/>
            <person name="Roux S."/>
            <person name="Paez-Espino D."/>
            <person name="Jungbluth S."/>
            <person name="Walsh D.A."/>
            <person name="Denef V.J."/>
            <person name="McMahon K.D."/>
            <person name="Konstantinidis K.T."/>
            <person name="Eloe-Fadrosh E.A."/>
            <person name="Kyrpides N.C."/>
            <person name="Woyke T."/>
        </authorList>
    </citation>
    <scope>NUCLEOTIDE SEQUENCE</scope>
    <source>
        <strain evidence="1">GVMAG-M-3300025727-45</strain>
    </source>
</reference>
<protein>
    <submittedName>
        <fullName evidence="1">Uncharacterized protein</fullName>
    </submittedName>
</protein>
<organism evidence="1">
    <name type="scientific">viral metagenome</name>
    <dbReference type="NCBI Taxonomy" id="1070528"/>
    <lineage>
        <taxon>unclassified sequences</taxon>
        <taxon>metagenomes</taxon>
        <taxon>organismal metagenomes</taxon>
    </lineage>
</organism>
<dbReference type="EMBL" id="MN740310">
    <property type="protein sequence ID" value="QHT99558.1"/>
    <property type="molecule type" value="Genomic_DNA"/>
</dbReference>